<feature type="transmembrane region" description="Helical" evidence="1">
    <location>
        <begin position="34"/>
        <end position="58"/>
    </location>
</feature>
<keyword evidence="1" id="KW-0812">Transmembrane</keyword>
<keyword evidence="1" id="KW-0472">Membrane</keyword>
<organism evidence="2">
    <name type="scientific">Caldilinea aerophila</name>
    <dbReference type="NCBI Taxonomy" id="133453"/>
    <lineage>
        <taxon>Bacteria</taxon>
        <taxon>Bacillati</taxon>
        <taxon>Chloroflexota</taxon>
        <taxon>Caldilineae</taxon>
        <taxon>Caldilineales</taxon>
        <taxon>Caldilineaceae</taxon>
        <taxon>Caldilinea</taxon>
    </lineage>
</organism>
<evidence type="ECO:0000256" key="1">
    <source>
        <dbReference type="SAM" id="Phobius"/>
    </source>
</evidence>
<comment type="caution">
    <text evidence="2">The sequence shown here is derived from an EMBL/GenBank/DDBJ whole genome shotgun (WGS) entry which is preliminary data.</text>
</comment>
<proteinExistence type="predicted"/>
<protein>
    <submittedName>
        <fullName evidence="2">Uncharacterized protein</fullName>
    </submittedName>
</protein>
<name>A0A7C1JJ05_9CHLR</name>
<gene>
    <name evidence="2" type="ORF">ENQ20_14315</name>
</gene>
<accession>A0A7C1JJ05</accession>
<keyword evidence="1" id="KW-1133">Transmembrane helix</keyword>
<feature type="transmembrane region" description="Helical" evidence="1">
    <location>
        <begin position="65"/>
        <end position="86"/>
    </location>
</feature>
<dbReference type="AlphaFoldDB" id="A0A7C1JJ05"/>
<dbReference type="EMBL" id="DSMG01000146">
    <property type="protein sequence ID" value="HDX32641.1"/>
    <property type="molecule type" value="Genomic_DNA"/>
</dbReference>
<evidence type="ECO:0000313" key="2">
    <source>
        <dbReference type="EMBL" id="HDX32641.1"/>
    </source>
</evidence>
<reference evidence="2" key="1">
    <citation type="journal article" date="2020" name="mSystems">
        <title>Genome- and Community-Level Interaction Insights into Carbon Utilization and Element Cycling Functions of Hydrothermarchaeota in Hydrothermal Sediment.</title>
        <authorList>
            <person name="Zhou Z."/>
            <person name="Liu Y."/>
            <person name="Xu W."/>
            <person name="Pan J."/>
            <person name="Luo Z.H."/>
            <person name="Li M."/>
        </authorList>
    </citation>
    <scope>NUCLEOTIDE SEQUENCE [LARGE SCALE GENOMIC DNA]</scope>
    <source>
        <strain evidence="2">SpSt-289</strain>
    </source>
</reference>
<feature type="transmembrane region" description="Helical" evidence="1">
    <location>
        <begin position="98"/>
        <end position="129"/>
    </location>
</feature>
<sequence>MFRRFFVCASPDDTDADFPQEDILDGFDDSGPSLPIILISAAAGVAGGVIGLYVPYIVLRWGLPASVFVAVLCACVGLGATGAGLTALTGDRAATVNIAMSCGLIVISFAFLGFCMVVGALVATLIVILGGR</sequence>